<accession>A0A9W6X243</accession>
<name>A0A9W6X243_9STRA</name>
<dbReference type="PANTHER" id="PTHR31414:SF18">
    <property type="entry name" value="TRANSMEMBRANE PROTEIN-RELATED"/>
    <property type="match status" value="1"/>
</dbReference>
<dbReference type="OrthoDB" id="193965at2759"/>
<dbReference type="EMBL" id="BSXT01000407">
    <property type="protein sequence ID" value="GMF26630.1"/>
    <property type="molecule type" value="Genomic_DNA"/>
</dbReference>
<reference evidence="3" key="1">
    <citation type="submission" date="2023-04" db="EMBL/GenBank/DDBJ databases">
        <title>Phytophthora fragariaefolia NBRC 109709.</title>
        <authorList>
            <person name="Ichikawa N."/>
            <person name="Sato H."/>
            <person name="Tonouchi N."/>
        </authorList>
    </citation>
    <scope>NUCLEOTIDE SEQUENCE</scope>
    <source>
        <strain evidence="3">NBRC 109709</strain>
    </source>
</reference>
<dbReference type="GO" id="GO:0016020">
    <property type="term" value="C:membrane"/>
    <property type="evidence" value="ECO:0007669"/>
    <property type="project" value="TreeGrafter"/>
</dbReference>
<feature type="transmembrane region" description="Helical" evidence="1">
    <location>
        <begin position="513"/>
        <end position="539"/>
    </location>
</feature>
<keyword evidence="1" id="KW-1133">Transmembrane helix</keyword>
<comment type="caution">
    <text evidence="3">The sequence shown here is derived from an EMBL/GenBank/DDBJ whole genome shotgun (WGS) entry which is preliminary data.</text>
</comment>
<dbReference type="PANTHER" id="PTHR31414">
    <property type="entry name" value="TRANSMEMBRANE PROTEIN DDB_G0292058"/>
    <property type="match status" value="1"/>
</dbReference>
<evidence type="ECO:0000256" key="1">
    <source>
        <dbReference type="SAM" id="Phobius"/>
    </source>
</evidence>
<evidence type="ECO:0000313" key="3">
    <source>
        <dbReference type="EMBL" id="GMF26630.1"/>
    </source>
</evidence>
<dbReference type="AlphaFoldDB" id="A0A9W6X243"/>
<keyword evidence="4" id="KW-1185">Reference proteome</keyword>
<feature type="transmembrane region" description="Helical" evidence="1">
    <location>
        <begin position="214"/>
        <end position="242"/>
    </location>
</feature>
<evidence type="ECO:0000313" key="4">
    <source>
        <dbReference type="Proteomes" id="UP001165121"/>
    </source>
</evidence>
<feature type="transmembrane region" description="Helical" evidence="1">
    <location>
        <begin position="811"/>
        <end position="834"/>
    </location>
</feature>
<organism evidence="3 4">
    <name type="scientific">Phytophthora fragariaefolia</name>
    <dbReference type="NCBI Taxonomy" id="1490495"/>
    <lineage>
        <taxon>Eukaryota</taxon>
        <taxon>Sar</taxon>
        <taxon>Stramenopiles</taxon>
        <taxon>Oomycota</taxon>
        <taxon>Peronosporomycetes</taxon>
        <taxon>Peronosporales</taxon>
        <taxon>Peronosporaceae</taxon>
        <taxon>Phytophthora</taxon>
    </lineage>
</organism>
<proteinExistence type="predicted"/>
<feature type="signal peptide" evidence="2">
    <location>
        <begin position="1"/>
        <end position="30"/>
    </location>
</feature>
<sequence>MGTTTISSIPLRLGLLVSLLVLSSIPITHALVIPFEMNSVLRRLSSSSYVAYFPGGIRASNEGIVFNAFRRLDTISEEEEKAVASARGAGAIFSNTIRLVRGGTDEFYHNLIVAAKIALCEHDLSSNMVRFVKSSAENAYKVDAASCVRLQVSDQTGKDVVDAYARGLCEVQPNCYWAPIEDGDTIRAKVYDDPGSPMNKDTAKTKLKSWATGVIGFVVPGIVLGVVSLFAMIFFFVCRFCCNRYGSHQSKKIGYTRAQKYRPLLHFVFFSSAVFVVSTAALLYRNSILGSVEEIFQASSSLLYNGSDWVITVRTPLENIRDKVNSSVDLVVMELNGSDFIENGVYGLIGSLRAFGHVAANRTLPEGCSVDSDQSKERYDGTNGNMCLPCEVCTTISTEIEAASDEIEAKANPGIQQLNTVRSQLNDKLVSVADSVRETVDSKVQVANNLIATLDVTRENVDNYHGTFQTYRNEVGIEIMRLFYFAGTVIALGAIGILFALTPLKSMVKLVHVAYTCGFIVIIIIFITSSVVLALGIILGDACEVALIFSTNWTVPLGESARAVDACFQNESLLDVFNLSTQLAFARGGINFPTVNVDSMLDFSVLDSLSAQMQATKEDTFAFRDGYFNEAVEFVNSYASQDTTYCKLGDKYTMGNVLNPWVDNSDSSPQAPVVYIIQRYDPDNSDCSGNPPPDYGQPFVCTNHSNPCQFSAFMGEQFSVLVNLANINNSIAVFINQLQQNLTDVVDFTHEFKTNITNLVGRIEKIKANLENSLIRYVNDFEKAMYCTFIADGFFSIYDAICLHMAPSITMIGLMLLAVGLFLIPVNISLIIGVKMLKARGGSHIVATDAKFTDMKPQQKVSSTSGSSGSEPPF</sequence>
<protein>
    <submittedName>
        <fullName evidence="3">Unnamed protein product</fullName>
    </submittedName>
</protein>
<dbReference type="Proteomes" id="UP001165121">
    <property type="component" value="Unassembled WGS sequence"/>
</dbReference>
<evidence type="ECO:0000256" key="2">
    <source>
        <dbReference type="SAM" id="SignalP"/>
    </source>
</evidence>
<feature type="chain" id="PRO_5040884159" evidence="2">
    <location>
        <begin position="31"/>
        <end position="874"/>
    </location>
</feature>
<dbReference type="InterPro" id="IPR040283">
    <property type="entry name" value="DDB_G0292058-like"/>
</dbReference>
<keyword evidence="2" id="KW-0732">Signal</keyword>
<gene>
    <name evidence="3" type="ORF">Pfra01_000508600</name>
</gene>
<keyword evidence="1" id="KW-0812">Transmembrane</keyword>
<feature type="transmembrane region" description="Helical" evidence="1">
    <location>
        <begin position="263"/>
        <end position="284"/>
    </location>
</feature>
<keyword evidence="1" id="KW-0472">Membrane</keyword>
<feature type="transmembrane region" description="Helical" evidence="1">
    <location>
        <begin position="482"/>
        <end position="501"/>
    </location>
</feature>